<dbReference type="AlphaFoldDB" id="A0A0F4GM41"/>
<dbReference type="STRING" id="1047168.A0A0F4GM41"/>
<dbReference type="Proteomes" id="UP000033647">
    <property type="component" value="Unassembled WGS sequence"/>
</dbReference>
<sequence>MACLRDGFIQGRPLDNGRFTTVSPLNHGSFGMVLAARDTTTGDDVAIKCITKPTAAGSVNCPIAIATDEHSEELSIHSRLAQHPNIVNLIHNFETENHQYMVLELCNNGDLYEAIRLGKGPLETGHVRDFMLELVRAVEYLHANGVYHRDIKPENIFLTSDASMKLGDFGLATTDTWSTEFAVGSDRYMAPEQYDASMYGYGYSPAACDIWAIGIVLLNVLFQRNPFATPSQKDVLFADFARDRQSLFDIFPNMSQDTYNVLMHSLALDPANRSLTGVKEALEDVVSFTVDDESLDDFCTDQNESVPITATAAREPLRTPSLSTAVTPSVGGDAFPWAAALMKTPQKSPRQLSTIRDEEDLFPGPGSEWQYVDTDEASLSSNLDSGLGLSYKSAKSMNTMHSALSIQAKSSKTSFVGSLPISFSRPKSSPYGGSGFSKSWSDLYDEEVEAIQEDVVPLGDAGMEIERVSTAKPSTPQLQSLKDDGRGSVTPRAGLSDIDANARSATPLTIPEEKPALVKQKSSSILDKWAALGNFRRARTEAAPVVTTSTTAPVATPVKANKYGGAFSNFAPFSSNKKAKTQWRQAGSGSPQRLRSNSFLDNDWRRRSSSSSRLAEAPVDLDSDDQDVEWVGGWRDFQL</sequence>
<dbReference type="GO" id="GO:0005634">
    <property type="term" value="C:nucleus"/>
    <property type="evidence" value="ECO:0007669"/>
    <property type="project" value="TreeGrafter"/>
</dbReference>
<dbReference type="EMBL" id="LAFY01000403">
    <property type="protein sequence ID" value="KJX98451.1"/>
    <property type="molecule type" value="Genomic_DNA"/>
</dbReference>
<protein>
    <submittedName>
        <fullName evidence="8">Serine/threonine protein kinase</fullName>
    </submittedName>
</protein>
<dbReference type="InterPro" id="IPR000719">
    <property type="entry name" value="Prot_kinase_dom"/>
</dbReference>
<feature type="compositionally biased region" description="Polar residues" evidence="6">
    <location>
        <begin position="583"/>
        <end position="600"/>
    </location>
</feature>
<dbReference type="InterPro" id="IPR008271">
    <property type="entry name" value="Ser/Thr_kinase_AS"/>
</dbReference>
<name>A0A0F4GM41_9PEZI</name>
<dbReference type="Pfam" id="PF00069">
    <property type="entry name" value="Pkinase"/>
    <property type="match status" value="1"/>
</dbReference>
<evidence type="ECO:0000313" key="8">
    <source>
        <dbReference type="EMBL" id="KJX98451.1"/>
    </source>
</evidence>
<evidence type="ECO:0000256" key="1">
    <source>
        <dbReference type="ARBA" id="ARBA00022527"/>
    </source>
</evidence>
<feature type="region of interest" description="Disordered" evidence="6">
    <location>
        <begin position="469"/>
        <end position="506"/>
    </location>
</feature>
<dbReference type="PANTHER" id="PTHR24345">
    <property type="entry name" value="SERINE/THREONINE-PROTEIN KINASE PLK"/>
    <property type="match status" value="1"/>
</dbReference>
<dbReference type="InterPro" id="IPR011009">
    <property type="entry name" value="Kinase-like_dom_sf"/>
</dbReference>
<keyword evidence="5" id="KW-0067">ATP-binding</keyword>
<dbReference type="SUPFAM" id="SSF56112">
    <property type="entry name" value="Protein kinase-like (PK-like)"/>
    <property type="match status" value="1"/>
</dbReference>
<evidence type="ECO:0000256" key="3">
    <source>
        <dbReference type="ARBA" id="ARBA00022741"/>
    </source>
</evidence>
<evidence type="ECO:0000256" key="5">
    <source>
        <dbReference type="ARBA" id="ARBA00022840"/>
    </source>
</evidence>
<dbReference type="SMART" id="SM00220">
    <property type="entry name" value="S_TKc"/>
    <property type="match status" value="1"/>
</dbReference>
<keyword evidence="9" id="KW-1185">Reference proteome</keyword>
<proteinExistence type="predicted"/>
<feature type="domain" description="Protein kinase" evidence="7">
    <location>
        <begin position="19"/>
        <end position="286"/>
    </location>
</feature>
<keyword evidence="3" id="KW-0547">Nucleotide-binding</keyword>
<dbReference type="PROSITE" id="PS00108">
    <property type="entry name" value="PROTEIN_KINASE_ST"/>
    <property type="match status" value="1"/>
</dbReference>
<evidence type="ECO:0000256" key="2">
    <source>
        <dbReference type="ARBA" id="ARBA00022679"/>
    </source>
</evidence>
<evidence type="ECO:0000313" key="9">
    <source>
        <dbReference type="Proteomes" id="UP000033647"/>
    </source>
</evidence>
<evidence type="ECO:0000259" key="7">
    <source>
        <dbReference type="PROSITE" id="PS50011"/>
    </source>
</evidence>
<comment type="caution">
    <text evidence="8">The sequence shown here is derived from an EMBL/GenBank/DDBJ whole genome shotgun (WGS) entry which is preliminary data.</text>
</comment>
<dbReference type="GO" id="GO:0005524">
    <property type="term" value="F:ATP binding"/>
    <property type="evidence" value="ECO:0007669"/>
    <property type="project" value="UniProtKB-KW"/>
</dbReference>
<dbReference type="FunFam" id="1.10.510.10:FF:000693">
    <property type="entry name" value="Serine/threonine protein kinase, putative"/>
    <property type="match status" value="1"/>
</dbReference>
<dbReference type="PANTHER" id="PTHR24345:SF0">
    <property type="entry name" value="CELL CYCLE SERINE_THREONINE-PROTEIN KINASE CDC5_MSD2"/>
    <property type="match status" value="1"/>
</dbReference>
<evidence type="ECO:0000256" key="4">
    <source>
        <dbReference type="ARBA" id="ARBA00022777"/>
    </source>
</evidence>
<keyword evidence="2" id="KW-0808">Transferase</keyword>
<evidence type="ECO:0000256" key="6">
    <source>
        <dbReference type="SAM" id="MobiDB-lite"/>
    </source>
</evidence>
<organism evidence="8 9">
    <name type="scientific">Zymoseptoria brevis</name>
    <dbReference type="NCBI Taxonomy" id="1047168"/>
    <lineage>
        <taxon>Eukaryota</taxon>
        <taxon>Fungi</taxon>
        <taxon>Dikarya</taxon>
        <taxon>Ascomycota</taxon>
        <taxon>Pezizomycotina</taxon>
        <taxon>Dothideomycetes</taxon>
        <taxon>Dothideomycetidae</taxon>
        <taxon>Mycosphaerellales</taxon>
        <taxon>Mycosphaerellaceae</taxon>
        <taxon>Zymoseptoria</taxon>
    </lineage>
</organism>
<keyword evidence="1 8" id="KW-0723">Serine/threonine-protein kinase</keyword>
<dbReference type="Gene3D" id="1.10.510.10">
    <property type="entry name" value="Transferase(Phosphotransferase) domain 1"/>
    <property type="match status" value="1"/>
</dbReference>
<gene>
    <name evidence="8" type="ORF">TI39_contig411g00024</name>
</gene>
<reference evidence="8 9" key="1">
    <citation type="submission" date="2015-03" db="EMBL/GenBank/DDBJ databases">
        <title>RNA-seq based gene annotation and comparative genomics of four Zymoseptoria species reveal species-specific pathogenicity related genes and transposable element activity.</title>
        <authorList>
            <person name="Grandaubert J."/>
            <person name="Bhattacharyya A."/>
            <person name="Stukenbrock E.H."/>
        </authorList>
    </citation>
    <scope>NUCLEOTIDE SEQUENCE [LARGE SCALE GENOMIC DNA]</scope>
    <source>
        <strain evidence="8 9">Zb18110</strain>
    </source>
</reference>
<feature type="compositionally biased region" description="Polar residues" evidence="6">
    <location>
        <begin position="471"/>
        <end position="480"/>
    </location>
</feature>
<keyword evidence="4 8" id="KW-0418">Kinase</keyword>
<dbReference type="GO" id="GO:0004674">
    <property type="term" value="F:protein serine/threonine kinase activity"/>
    <property type="evidence" value="ECO:0007669"/>
    <property type="project" value="UniProtKB-KW"/>
</dbReference>
<dbReference type="PROSITE" id="PS50011">
    <property type="entry name" value="PROTEIN_KINASE_DOM"/>
    <property type="match status" value="1"/>
</dbReference>
<feature type="region of interest" description="Disordered" evidence="6">
    <location>
        <begin position="583"/>
        <end position="620"/>
    </location>
</feature>
<accession>A0A0F4GM41</accession>
<dbReference type="OrthoDB" id="4062651at2759"/>